<protein>
    <recommendedName>
        <fullName evidence="2">DUF6533 domain-containing protein</fullName>
    </recommendedName>
</protein>
<keyword evidence="1" id="KW-0812">Transmembrane</keyword>
<name>A0A5M3MKD7_CONPW</name>
<dbReference type="Pfam" id="PF20151">
    <property type="entry name" value="DUF6533"/>
    <property type="match status" value="1"/>
</dbReference>
<feature type="transmembrane region" description="Helical" evidence="1">
    <location>
        <begin position="51"/>
        <end position="71"/>
    </location>
</feature>
<evidence type="ECO:0000259" key="2">
    <source>
        <dbReference type="Pfam" id="PF20151"/>
    </source>
</evidence>
<evidence type="ECO:0000256" key="1">
    <source>
        <dbReference type="SAM" id="Phobius"/>
    </source>
</evidence>
<keyword evidence="4" id="KW-1185">Reference proteome</keyword>
<evidence type="ECO:0000313" key="4">
    <source>
        <dbReference type="Proteomes" id="UP000053558"/>
    </source>
</evidence>
<feature type="transmembrane region" description="Helical" evidence="1">
    <location>
        <begin position="91"/>
        <end position="117"/>
    </location>
</feature>
<dbReference type="InterPro" id="IPR045340">
    <property type="entry name" value="DUF6533"/>
</dbReference>
<dbReference type="AlphaFoldDB" id="A0A5M3MKD7"/>
<feature type="domain" description="DUF6533" evidence="2">
    <location>
        <begin position="22"/>
        <end position="67"/>
    </location>
</feature>
<reference evidence="4" key="1">
    <citation type="journal article" date="2012" name="Science">
        <title>The Paleozoic origin of enzymatic lignin decomposition reconstructed from 31 fungal genomes.</title>
        <authorList>
            <person name="Floudas D."/>
            <person name="Binder M."/>
            <person name="Riley R."/>
            <person name="Barry K."/>
            <person name="Blanchette R.A."/>
            <person name="Henrissat B."/>
            <person name="Martinez A.T."/>
            <person name="Otillar R."/>
            <person name="Spatafora J.W."/>
            <person name="Yadav J.S."/>
            <person name="Aerts A."/>
            <person name="Benoit I."/>
            <person name="Boyd A."/>
            <person name="Carlson A."/>
            <person name="Copeland A."/>
            <person name="Coutinho P.M."/>
            <person name="de Vries R.P."/>
            <person name="Ferreira P."/>
            <person name="Findley K."/>
            <person name="Foster B."/>
            <person name="Gaskell J."/>
            <person name="Glotzer D."/>
            <person name="Gorecki P."/>
            <person name="Heitman J."/>
            <person name="Hesse C."/>
            <person name="Hori C."/>
            <person name="Igarashi K."/>
            <person name="Jurgens J.A."/>
            <person name="Kallen N."/>
            <person name="Kersten P."/>
            <person name="Kohler A."/>
            <person name="Kuees U."/>
            <person name="Kumar T.K.A."/>
            <person name="Kuo A."/>
            <person name="LaButti K."/>
            <person name="Larrondo L.F."/>
            <person name="Lindquist E."/>
            <person name="Ling A."/>
            <person name="Lombard V."/>
            <person name="Lucas S."/>
            <person name="Lundell T."/>
            <person name="Martin R."/>
            <person name="McLaughlin D.J."/>
            <person name="Morgenstern I."/>
            <person name="Morin E."/>
            <person name="Murat C."/>
            <person name="Nagy L.G."/>
            <person name="Nolan M."/>
            <person name="Ohm R.A."/>
            <person name="Patyshakuliyeva A."/>
            <person name="Rokas A."/>
            <person name="Ruiz-Duenas F.J."/>
            <person name="Sabat G."/>
            <person name="Salamov A."/>
            <person name="Samejima M."/>
            <person name="Schmutz J."/>
            <person name="Slot J.C."/>
            <person name="St John F."/>
            <person name="Stenlid J."/>
            <person name="Sun H."/>
            <person name="Sun S."/>
            <person name="Syed K."/>
            <person name="Tsang A."/>
            <person name="Wiebenga A."/>
            <person name="Young D."/>
            <person name="Pisabarro A."/>
            <person name="Eastwood D.C."/>
            <person name="Martin F."/>
            <person name="Cullen D."/>
            <person name="Grigoriev I.V."/>
            <person name="Hibbett D.S."/>
        </authorList>
    </citation>
    <scope>NUCLEOTIDE SEQUENCE [LARGE SCALE GENOMIC DNA]</scope>
    <source>
        <strain evidence="4">RWD-64-598 SS2</strain>
    </source>
</reference>
<comment type="caution">
    <text evidence="3">The sequence shown here is derived from an EMBL/GenBank/DDBJ whole genome shotgun (WGS) entry which is preliminary data.</text>
</comment>
<dbReference type="Proteomes" id="UP000053558">
    <property type="component" value="Unassembled WGS sequence"/>
</dbReference>
<sequence length="340" mass="38166">MSNVSSVPEAWPFIQLDLDTAYTKVAMTALVIYDYLLHLDNESSYIWQTNFSFVTGLYIMLRYVGIAYAVYEHSIIRLLTLAENFTTESLFVSHILFVCSETMQVLILLALHSLMIMRLHAMYQRSMKVLVFLIGCFIVEMGIFFSATVFQLLPSSGIVEIKLILSNNSFCSFSSVNMERLPIVDRLNSANVGSILAVEVIMVLLSLYQFTRHIQDSIQGRQGLSRKALTRSAGSFFSILVKDNVLYFLLALSTTSVTLKMNNIPRTTSAFLTVLDSVLEALTLTIIGPHMILSVRHAARSDHVVSGSAFRSINHETREVEMATIRFGSFDGQTDSTYDI</sequence>
<evidence type="ECO:0000313" key="3">
    <source>
        <dbReference type="EMBL" id="EIW79543.1"/>
    </source>
</evidence>
<dbReference type="GeneID" id="19210501"/>
<dbReference type="KEGG" id="cput:CONPUDRAFT_82934"/>
<keyword evidence="1" id="KW-1133">Transmembrane helix</keyword>
<gene>
    <name evidence="3" type="ORF">CONPUDRAFT_82934</name>
</gene>
<organism evidence="3 4">
    <name type="scientific">Coniophora puteana (strain RWD-64-598)</name>
    <name type="common">Brown rot fungus</name>
    <dbReference type="NCBI Taxonomy" id="741705"/>
    <lineage>
        <taxon>Eukaryota</taxon>
        <taxon>Fungi</taxon>
        <taxon>Dikarya</taxon>
        <taxon>Basidiomycota</taxon>
        <taxon>Agaricomycotina</taxon>
        <taxon>Agaricomycetes</taxon>
        <taxon>Agaricomycetidae</taxon>
        <taxon>Boletales</taxon>
        <taxon>Coniophorineae</taxon>
        <taxon>Coniophoraceae</taxon>
        <taxon>Coniophora</taxon>
    </lineage>
</organism>
<accession>A0A5M3MKD7</accession>
<feature type="transmembrane region" description="Helical" evidence="1">
    <location>
        <begin position="129"/>
        <end position="153"/>
    </location>
</feature>
<dbReference type="RefSeq" id="XP_007769935.1">
    <property type="nucleotide sequence ID" value="XM_007771745.1"/>
</dbReference>
<feature type="transmembrane region" description="Helical" evidence="1">
    <location>
        <begin position="20"/>
        <end position="39"/>
    </location>
</feature>
<proteinExistence type="predicted"/>
<dbReference type="OrthoDB" id="2681966at2759"/>
<dbReference type="EMBL" id="JH711580">
    <property type="protein sequence ID" value="EIW79543.1"/>
    <property type="molecule type" value="Genomic_DNA"/>
</dbReference>
<keyword evidence="1" id="KW-0472">Membrane</keyword>